<gene>
    <name evidence="2" type="ORF">CPB84DRAFT_1642036</name>
</gene>
<dbReference type="OrthoDB" id="3202965at2759"/>
<evidence type="ECO:0000259" key="1">
    <source>
        <dbReference type="Pfam" id="PF20209"/>
    </source>
</evidence>
<organism evidence="2 3">
    <name type="scientific">Gymnopilus junonius</name>
    <name type="common">Spectacular rustgill mushroom</name>
    <name type="synonym">Gymnopilus spectabilis subsp. junonius</name>
    <dbReference type="NCBI Taxonomy" id="109634"/>
    <lineage>
        <taxon>Eukaryota</taxon>
        <taxon>Fungi</taxon>
        <taxon>Dikarya</taxon>
        <taxon>Basidiomycota</taxon>
        <taxon>Agaricomycotina</taxon>
        <taxon>Agaricomycetes</taxon>
        <taxon>Agaricomycetidae</taxon>
        <taxon>Agaricales</taxon>
        <taxon>Agaricineae</taxon>
        <taxon>Hymenogastraceae</taxon>
        <taxon>Gymnopilus</taxon>
    </lineage>
</organism>
<dbReference type="InterPro" id="IPR046700">
    <property type="entry name" value="DUF6570"/>
</dbReference>
<feature type="non-terminal residue" evidence="2">
    <location>
        <position position="1"/>
    </location>
</feature>
<name>A0A9P5NPT9_GYMJU</name>
<feature type="domain" description="DUF6570" evidence="1">
    <location>
        <begin position="100"/>
        <end position="161"/>
    </location>
</feature>
<sequence length="167" mass="18514">SFPPPPAVQRVVDTVLTKACKTMSKKNFEEAGCTVCGELKLLSNMARLKSIKRMLHVLEIPGVTRAECSSSSRTISEYKGPVLDYTCDRVCFDCQMAIKNGKVPRMALANDLWIGEVPAVLKDLRFVEKMLVARARHTCAYVKVASGMRKMKANVVAFEAPALKVYE</sequence>
<dbReference type="Pfam" id="PF20209">
    <property type="entry name" value="DUF6570"/>
    <property type="match status" value="1"/>
</dbReference>
<evidence type="ECO:0000313" key="3">
    <source>
        <dbReference type="Proteomes" id="UP000724874"/>
    </source>
</evidence>
<feature type="non-terminal residue" evidence="2">
    <location>
        <position position="167"/>
    </location>
</feature>
<evidence type="ECO:0000313" key="2">
    <source>
        <dbReference type="EMBL" id="KAF8902344.1"/>
    </source>
</evidence>
<dbReference type="AlphaFoldDB" id="A0A9P5NPT9"/>
<comment type="caution">
    <text evidence="2">The sequence shown here is derived from an EMBL/GenBank/DDBJ whole genome shotgun (WGS) entry which is preliminary data.</text>
</comment>
<protein>
    <recommendedName>
        <fullName evidence="1">DUF6570 domain-containing protein</fullName>
    </recommendedName>
</protein>
<keyword evidence="3" id="KW-1185">Reference proteome</keyword>
<accession>A0A9P5NPT9</accession>
<reference evidence="2" key="1">
    <citation type="submission" date="2020-11" db="EMBL/GenBank/DDBJ databases">
        <authorList>
            <consortium name="DOE Joint Genome Institute"/>
            <person name="Ahrendt S."/>
            <person name="Riley R."/>
            <person name="Andreopoulos W."/>
            <person name="LaButti K."/>
            <person name="Pangilinan J."/>
            <person name="Ruiz-duenas F.J."/>
            <person name="Barrasa J.M."/>
            <person name="Sanchez-Garcia M."/>
            <person name="Camarero S."/>
            <person name="Miyauchi S."/>
            <person name="Serrano A."/>
            <person name="Linde D."/>
            <person name="Babiker R."/>
            <person name="Drula E."/>
            <person name="Ayuso-Fernandez I."/>
            <person name="Pacheco R."/>
            <person name="Padilla G."/>
            <person name="Ferreira P."/>
            <person name="Barriuso J."/>
            <person name="Kellner H."/>
            <person name="Castanera R."/>
            <person name="Alfaro M."/>
            <person name="Ramirez L."/>
            <person name="Pisabarro A.G."/>
            <person name="Kuo A."/>
            <person name="Tritt A."/>
            <person name="Lipzen A."/>
            <person name="He G."/>
            <person name="Yan M."/>
            <person name="Ng V."/>
            <person name="Cullen D."/>
            <person name="Martin F."/>
            <person name="Rosso M.-N."/>
            <person name="Henrissat B."/>
            <person name="Hibbett D."/>
            <person name="Martinez A.T."/>
            <person name="Grigoriev I.V."/>
        </authorList>
    </citation>
    <scope>NUCLEOTIDE SEQUENCE</scope>
    <source>
        <strain evidence="2">AH 44721</strain>
    </source>
</reference>
<dbReference type="Proteomes" id="UP000724874">
    <property type="component" value="Unassembled WGS sequence"/>
</dbReference>
<dbReference type="EMBL" id="JADNYJ010000036">
    <property type="protein sequence ID" value="KAF8902344.1"/>
    <property type="molecule type" value="Genomic_DNA"/>
</dbReference>
<proteinExistence type="predicted"/>